<sequence length="137" mass="15409">MNSMKFNGIKGGGLRISKQILRGEYGREKLIEYNYFTGSLMGLPEYAVFKMKKSGFQNATSLAELETYLGIDTFMAPHSHVEFTNGSYVGYDRVVVIKGTGNIRVNINIQTHLILVLLRSSPILQVLRKSSTKKLEM</sequence>
<dbReference type="AlphaFoldDB" id="A0A9X3CZ90"/>
<reference evidence="1" key="1">
    <citation type="submission" date="2022-11" db="EMBL/GenBank/DDBJ databases">
        <title>Salinimicrobium profundisediminis sp. nov., isolated from deep-sea sediment of the Mariana Trench.</title>
        <authorList>
            <person name="Fu H."/>
        </authorList>
    </citation>
    <scope>NUCLEOTIDE SEQUENCE</scope>
    <source>
        <strain evidence="1">MT39</strain>
    </source>
</reference>
<organism evidence="1 2">
    <name type="scientific">Salinimicrobium profundisediminis</name>
    <dbReference type="NCBI Taxonomy" id="2994553"/>
    <lineage>
        <taxon>Bacteria</taxon>
        <taxon>Pseudomonadati</taxon>
        <taxon>Bacteroidota</taxon>
        <taxon>Flavobacteriia</taxon>
        <taxon>Flavobacteriales</taxon>
        <taxon>Flavobacteriaceae</taxon>
        <taxon>Salinimicrobium</taxon>
    </lineage>
</organism>
<name>A0A9X3CZ90_9FLAO</name>
<comment type="caution">
    <text evidence="1">The sequence shown here is derived from an EMBL/GenBank/DDBJ whole genome shotgun (WGS) entry which is preliminary data.</text>
</comment>
<gene>
    <name evidence="1" type="ORF">OQ279_14915</name>
</gene>
<accession>A0A9X3CZ90</accession>
<dbReference type="EMBL" id="JAPJDA010000027">
    <property type="protein sequence ID" value="MCX2839440.1"/>
    <property type="molecule type" value="Genomic_DNA"/>
</dbReference>
<keyword evidence="2" id="KW-1185">Reference proteome</keyword>
<dbReference type="Proteomes" id="UP001148482">
    <property type="component" value="Unassembled WGS sequence"/>
</dbReference>
<protein>
    <submittedName>
        <fullName evidence="1">Uncharacterized protein</fullName>
    </submittedName>
</protein>
<dbReference type="RefSeq" id="WP_266070803.1">
    <property type="nucleotide sequence ID" value="NZ_JAPJDA010000027.1"/>
</dbReference>
<evidence type="ECO:0000313" key="1">
    <source>
        <dbReference type="EMBL" id="MCX2839440.1"/>
    </source>
</evidence>
<evidence type="ECO:0000313" key="2">
    <source>
        <dbReference type="Proteomes" id="UP001148482"/>
    </source>
</evidence>
<proteinExistence type="predicted"/>